<dbReference type="AlphaFoldDB" id="A0A919EMN1"/>
<dbReference type="PROSITE" id="PS51257">
    <property type="entry name" value="PROKAR_LIPOPROTEIN"/>
    <property type="match status" value="1"/>
</dbReference>
<sequence>MKKHNIINLSFAVAMGLGLAACSEKTSDEYLAQGNSSLEQQKVADAIVQFKNAVRVDPKNAAARLSLGLAYLSQGVYVSADKELEQAIKLGTSDEKAVLNLAVARAKLGDVDGIKLLLENHSSLSDQNYQGVLFYAGVSSLNANDNSQGQDYLQQAKGINPSTTFGKLSTAYSTYANGNIDESLATINDLLANAPLNREALILQGHLRSAKQDYAGASESFAKHVEIAPKDYAITLFLIQALIRDEQYDKAETLVDDILARFKDAPLAHQYKSQIEFSKEDYRSAIGHAEIAIKSGLQFDVARMVAGVSAYKLGELEQAYSQLKNIEDRLPPSHPLQKVLAVVKAKLGYTDEALENYAILEGLTQSDVDILKESSLALVAANDFNSAQTLLNKAQALSPDDPSIAIQKGALLLSQKDLSGLQSIEYALKLDPSLEDVELSLALQYLRFGLDEKAQAIADKWLNDDSHLTAGQLLQGIIAVKHDNKELAIKSFETVLSKEPENLAALYNLAILSEESAPDKANTLYEKIIELSPNHLGALNRYSLLAQKTNSLDKSITFIEQLSKNDKSNIGLMLGLAQNYRLNGEIKEAIKVLESIKNVDSLPDSYWIILGDSYTQNRQLTNAKDVFSQAVKLFPQNYILHLRMIGVLEIEEQFDEALTAGEEAYRLFPNNTRLEMLLAYYEMLTGNESKSNFYLTKLKDKNVVHPFIDSVKGQTALANKQYEKAITEFSEAYNKQPTSKYAIHLSRALLFSGKRSEAEKVLEQHIAKYPDEKTRMLLASLYSGDDLDKRIEQYKLVLTDSPNNIIALNNLSWALYQTNQLDQAKVYSEKAYKLNSNLLPILETHGVILSELNDSGSFDVLEKAINAGSKDAKTKLAFANQLINKGSLEKAKRVIEGIEIDSKDTQREVLKLKERL</sequence>
<dbReference type="SMART" id="SM00028">
    <property type="entry name" value="TPR"/>
    <property type="match status" value="10"/>
</dbReference>
<accession>A0A919EMN1</accession>
<dbReference type="Pfam" id="PF14559">
    <property type="entry name" value="TPR_19"/>
    <property type="match status" value="2"/>
</dbReference>
<dbReference type="EMBL" id="BNCK01000007">
    <property type="protein sequence ID" value="GHF99185.1"/>
    <property type="molecule type" value="Genomic_DNA"/>
</dbReference>
<proteinExistence type="predicted"/>
<feature type="coiled-coil region" evidence="2">
    <location>
        <begin position="888"/>
        <end position="915"/>
    </location>
</feature>
<dbReference type="PROSITE" id="PS50005">
    <property type="entry name" value="TPR"/>
    <property type="match status" value="3"/>
</dbReference>
<dbReference type="RefSeq" id="WP_189772114.1">
    <property type="nucleotide sequence ID" value="NZ_BNCK01000007.1"/>
</dbReference>
<name>A0A919EMN1_9GAMM</name>
<feature type="repeat" description="TPR" evidence="1">
    <location>
        <begin position="27"/>
        <end position="60"/>
    </location>
</feature>
<feature type="repeat" description="TPR" evidence="1">
    <location>
        <begin position="61"/>
        <end position="94"/>
    </location>
</feature>
<dbReference type="InterPro" id="IPR011990">
    <property type="entry name" value="TPR-like_helical_dom_sf"/>
</dbReference>
<organism evidence="3 4">
    <name type="scientific">Thalassotalea marina</name>
    <dbReference type="NCBI Taxonomy" id="1673741"/>
    <lineage>
        <taxon>Bacteria</taxon>
        <taxon>Pseudomonadati</taxon>
        <taxon>Pseudomonadota</taxon>
        <taxon>Gammaproteobacteria</taxon>
        <taxon>Alteromonadales</taxon>
        <taxon>Colwelliaceae</taxon>
        <taxon>Thalassotalea</taxon>
    </lineage>
</organism>
<evidence type="ECO:0000256" key="2">
    <source>
        <dbReference type="SAM" id="Coils"/>
    </source>
</evidence>
<protein>
    <recommendedName>
        <fullName evidence="5">PEP-CTERM system TPR-repeat protein PrsT</fullName>
    </recommendedName>
</protein>
<dbReference type="Pfam" id="PF13432">
    <property type="entry name" value="TPR_16"/>
    <property type="match status" value="2"/>
</dbReference>
<evidence type="ECO:0000313" key="4">
    <source>
        <dbReference type="Proteomes" id="UP000623842"/>
    </source>
</evidence>
<keyword evidence="2" id="KW-0175">Coiled coil</keyword>
<dbReference type="Gene3D" id="1.25.40.10">
    <property type="entry name" value="Tetratricopeptide repeat domain"/>
    <property type="match status" value="5"/>
</dbReference>
<dbReference type="PANTHER" id="PTHR12558">
    <property type="entry name" value="CELL DIVISION CYCLE 16,23,27"/>
    <property type="match status" value="1"/>
</dbReference>
<dbReference type="Proteomes" id="UP000623842">
    <property type="component" value="Unassembled WGS sequence"/>
</dbReference>
<dbReference type="InterPro" id="IPR019734">
    <property type="entry name" value="TPR_rpt"/>
</dbReference>
<dbReference type="Pfam" id="PF13414">
    <property type="entry name" value="TPR_11"/>
    <property type="match status" value="1"/>
</dbReference>
<dbReference type="InterPro" id="IPR014266">
    <property type="entry name" value="PEP-CTERM_TPR_PrsT"/>
</dbReference>
<keyword evidence="4" id="KW-1185">Reference proteome</keyword>
<reference evidence="3" key="2">
    <citation type="submission" date="2020-09" db="EMBL/GenBank/DDBJ databases">
        <authorList>
            <person name="Sun Q."/>
            <person name="Kim S."/>
        </authorList>
    </citation>
    <scope>NUCLEOTIDE SEQUENCE</scope>
    <source>
        <strain evidence="3">KCTC 42731</strain>
    </source>
</reference>
<comment type="caution">
    <text evidence="3">The sequence shown here is derived from an EMBL/GenBank/DDBJ whole genome shotgun (WGS) entry which is preliminary data.</text>
</comment>
<reference evidence="3" key="1">
    <citation type="journal article" date="2014" name="Int. J. Syst. Evol. Microbiol.">
        <title>Complete genome sequence of Corynebacterium casei LMG S-19264T (=DSM 44701T), isolated from a smear-ripened cheese.</title>
        <authorList>
            <consortium name="US DOE Joint Genome Institute (JGI-PGF)"/>
            <person name="Walter F."/>
            <person name="Albersmeier A."/>
            <person name="Kalinowski J."/>
            <person name="Ruckert C."/>
        </authorList>
    </citation>
    <scope>NUCLEOTIDE SEQUENCE</scope>
    <source>
        <strain evidence="3">KCTC 42731</strain>
    </source>
</reference>
<keyword evidence="1" id="KW-0802">TPR repeat</keyword>
<evidence type="ECO:0000256" key="1">
    <source>
        <dbReference type="PROSITE-ProRule" id="PRU00339"/>
    </source>
</evidence>
<dbReference type="PANTHER" id="PTHR12558:SF13">
    <property type="entry name" value="CELL DIVISION CYCLE PROTEIN 27 HOMOLOG"/>
    <property type="match status" value="1"/>
</dbReference>
<evidence type="ECO:0000313" key="3">
    <source>
        <dbReference type="EMBL" id="GHF99185.1"/>
    </source>
</evidence>
<dbReference type="SUPFAM" id="SSF48452">
    <property type="entry name" value="TPR-like"/>
    <property type="match status" value="3"/>
</dbReference>
<dbReference type="Pfam" id="PF13181">
    <property type="entry name" value="TPR_8"/>
    <property type="match status" value="1"/>
</dbReference>
<feature type="repeat" description="TPR" evidence="1">
    <location>
        <begin position="604"/>
        <end position="637"/>
    </location>
</feature>
<evidence type="ECO:0008006" key="5">
    <source>
        <dbReference type="Google" id="ProtNLM"/>
    </source>
</evidence>
<dbReference type="NCBIfam" id="TIGR02917">
    <property type="entry name" value="PEP_TPR_lipo"/>
    <property type="match status" value="1"/>
</dbReference>
<gene>
    <name evidence="3" type="ORF">GCM10017161_29460</name>
</gene>